<protein>
    <submittedName>
        <fullName evidence="2">Uncharacterized protein</fullName>
    </submittedName>
</protein>
<evidence type="ECO:0000313" key="2">
    <source>
        <dbReference type="EMBL" id="SDQ08940.1"/>
    </source>
</evidence>
<organism evidence="2 3">
    <name type="scientific">Actinopolyspora saharensis</name>
    <dbReference type="NCBI Taxonomy" id="995062"/>
    <lineage>
        <taxon>Bacteria</taxon>
        <taxon>Bacillati</taxon>
        <taxon>Actinomycetota</taxon>
        <taxon>Actinomycetes</taxon>
        <taxon>Actinopolysporales</taxon>
        <taxon>Actinopolysporaceae</taxon>
        <taxon>Actinopolyspora</taxon>
    </lineage>
</organism>
<sequence length="322" mass="34239">MFLLVIRSGARVGAPRGQQSCSRPELLEVAEQGLDPVGSAGEQRVAALRVESAQRSCALGGEAVGEVPQDQVAARWNGVAVGVDDRACLGAVRQEVQRAGQHQRDGLVRVDEPAQFGRVQHGFRVTAVLVQQGRPWLSGEQACSVPGRQRFVVHVDHPVVPGDPVRYLVDVAHRRQSGTEVDELPDPAGERVVDGAAEEVPASPEGPGDSGQLQFGPLHEAPLGPEVVTASEEGVGDARRARTRQVHFALVAWIFRGHSACFSESRRGAAPGVTSAAEGASAELLRRPSAVVTSRRLGRKRPTLLACRASGSPVRIHKVVIL</sequence>
<feature type="region of interest" description="Disordered" evidence="1">
    <location>
        <begin position="197"/>
        <end position="220"/>
    </location>
</feature>
<proteinExistence type="predicted"/>
<accession>A0A1H0Y1G3</accession>
<dbReference type="EMBL" id="FNKO01000001">
    <property type="protein sequence ID" value="SDQ08940.1"/>
    <property type="molecule type" value="Genomic_DNA"/>
</dbReference>
<dbReference type="AlphaFoldDB" id="A0A1H0Y1G3"/>
<keyword evidence="3" id="KW-1185">Reference proteome</keyword>
<name>A0A1H0Y1G3_9ACTN</name>
<reference evidence="3" key="1">
    <citation type="submission" date="2016-10" db="EMBL/GenBank/DDBJ databases">
        <authorList>
            <person name="Varghese N."/>
            <person name="Submissions S."/>
        </authorList>
    </citation>
    <scope>NUCLEOTIDE SEQUENCE [LARGE SCALE GENOMIC DNA]</scope>
    <source>
        <strain evidence="3">DSM 45459</strain>
    </source>
</reference>
<evidence type="ECO:0000256" key="1">
    <source>
        <dbReference type="SAM" id="MobiDB-lite"/>
    </source>
</evidence>
<gene>
    <name evidence="2" type="ORF">SAMN04489718_0159</name>
</gene>
<dbReference type="Proteomes" id="UP000199301">
    <property type="component" value="Unassembled WGS sequence"/>
</dbReference>
<evidence type="ECO:0000313" key="3">
    <source>
        <dbReference type="Proteomes" id="UP000199301"/>
    </source>
</evidence>